<feature type="coiled-coil region" evidence="8">
    <location>
        <begin position="24"/>
        <end position="51"/>
    </location>
</feature>
<dbReference type="PROSITE" id="PS50082">
    <property type="entry name" value="WD_REPEATS_2"/>
    <property type="match status" value="4"/>
</dbReference>
<evidence type="ECO:0000256" key="1">
    <source>
        <dbReference type="ARBA" id="ARBA00022574"/>
    </source>
</evidence>
<dbReference type="PROSITE" id="PS50837">
    <property type="entry name" value="NACHT"/>
    <property type="match status" value="1"/>
</dbReference>
<dbReference type="GO" id="GO:1990234">
    <property type="term" value="C:transferase complex"/>
    <property type="evidence" value="ECO:0007669"/>
    <property type="project" value="UniProtKB-ARBA"/>
</dbReference>
<dbReference type="PANTHER" id="PTHR22847:SF637">
    <property type="entry name" value="WD REPEAT DOMAIN 5B"/>
    <property type="match status" value="1"/>
</dbReference>
<dbReference type="PANTHER" id="PTHR22847">
    <property type="entry name" value="WD40 REPEAT PROTEIN"/>
    <property type="match status" value="1"/>
</dbReference>
<name>A0A9P9AXI4_9HYPO</name>
<dbReference type="SUPFAM" id="SSF50978">
    <property type="entry name" value="WD40 repeat-like"/>
    <property type="match status" value="1"/>
</dbReference>
<proteinExistence type="inferred from homology"/>
<evidence type="ECO:0000256" key="5">
    <source>
        <dbReference type="ARBA" id="ARBA00039789"/>
    </source>
</evidence>
<evidence type="ECO:0000256" key="3">
    <source>
        <dbReference type="ARBA" id="ARBA00023054"/>
    </source>
</evidence>
<sequence>MDGLSLAANIIAVVELSAKIASLCVEYSKAVKNAKSDIKRLQNELGSLDVVLLEARKLLDGPGGARLQTAVQLQGALDDACSDLRKLIMKMEEKLNVGNPRKAMSRFGIRAIKWPFESKDVDNIIRNLDRHRSTLSAALIVDNTALHISTYSHVQRIRQAVNISRLPVAIDAAFDSHSNEDDARCHPGTRVELRQAISAWAAEADTETIFWLNGMAGTGKSTISRTMAESFAEEGCLAASFFFKRGERDRGNASRLFTTIATQLSHRIPHLALLLNKAIDYDPSIPHKSVGEQFNNLILNPLREMDSSQTNVRMLVIVIDALDECDKLDEVKRIVQLLSLLKPLTSIKLKAFVTSRPELPIRLGFRSIQGKYRDLLLHEIPKPVIEHDIFEFLHGRLGQIRSDYNSQVPPESQLSTVWPGKETVDSLVQMATPLFIFAATICRFIQDPLSDPKSQLEHILEYGFMAEQSEVEKLGATYRPSLDQLLVGRSEKAKRTFLVNFRAIVGTIVLLAEPLSIPSLSLLLGVAGRVIDGMLRSFHSVLSVPASSQLPVRMFHLSFRDFLIDSSKRDANPFWVDEKETNERLANRCLELLLYSGHLKQDICELKRPGTPRATILQTVIDSKLPDEVRYACLYWPHHLKESGVQITDSHQAYDFLRGNFLFWLEALSILGRAVESTTMVNTLQSIVCPNNGAEASRFLHDAGRFALTYASIVDRYPLQLYTSAIAFAPKTSIVRRLSEKCMPEWIQQPPIPRGAWDACLCVMEQGNDRELHFDRIFFSPDGKDLITASIDGNVQRWNPKTGELIQTIQAKWDIIVPENEAMQARGQLYELGVFCISPSGNLFAWTINDTIIVWDPSTGERRQIFGRYKAACLEFSRDAKLLACGLEDGTVLVFDVPNSRLTHKFQGHQPNATVTMVSFSWDGESLASRAEDATLGTYNLISNQQLNRFKADGLRGRVLFSPDSMLLAVTTGISFRIYHARNCEELHVLEGHFFEVVAIAFSRDGLRIASTDTDTVRLWDVTTATELRAFDISRLADRSLAFSPDGNTIATVSTNGTVRLWDSGPSAEGVKWHDEKHGGAVEMVTLSQDGQRVASLGADGRIGIWDSKTGRNTAMLSRSHQKPFRHIVFSPANKDILASIERQGGGAMARVWDLVSERQIQELPPCIQDSSNSFSVLMLAFSPSGETLASLHNGVAELWDTLSWKRLHAIRDNDMRFETVAFSADNKLLALGCGSGGIVLWDLNMGKWKQKFDVADDDSCDFMAFSPDGYVLASTTFKGYIEFWDVISGACFGMVDIRARRTESIAFNACGSRLVTDFGEVDVPPRAGSGQPPGEPMFPLTTRGYGLSQDEHWLCWESEKLLWLPPDYRPQSSLIRGQQVVLGLPSGRVCIFEFAEEPVERKRRGNVQLDPSAATFHP</sequence>
<accession>A0A9P9AXI4</accession>
<evidence type="ECO:0000256" key="2">
    <source>
        <dbReference type="ARBA" id="ARBA00022737"/>
    </source>
</evidence>
<dbReference type="Proteomes" id="UP000777438">
    <property type="component" value="Unassembled WGS sequence"/>
</dbReference>
<dbReference type="PROSITE" id="PS00678">
    <property type="entry name" value="WD_REPEATS_1"/>
    <property type="match status" value="1"/>
</dbReference>
<dbReference type="InterPro" id="IPR027417">
    <property type="entry name" value="P-loop_NTPase"/>
</dbReference>
<comment type="caution">
    <text evidence="10">The sequence shown here is derived from an EMBL/GenBank/DDBJ whole genome shotgun (WGS) entry which is preliminary data.</text>
</comment>
<dbReference type="EMBL" id="JAGPYM010000001">
    <property type="protein sequence ID" value="KAH6900815.1"/>
    <property type="molecule type" value="Genomic_DNA"/>
</dbReference>
<comment type="function">
    <text evidence="6">Involved in mitochondrial fission. Acts as an adapter protein required to form mitochondrial fission complexes. Formation of these complexes is required to promote constriction and fission of the mitochondrial compartment at a late step in mitochondrial division.</text>
</comment>
<dbReference type="Gene3D" id="3.40.50.300">
    <property type="entry name" value="P-loop containing nucleotide triphosphate hydrolases"/>
    <property type="match status" value="1"/>
</dbReference>
<dbReference type="Gene3D" id="2.130.10.10">
    <property type="entry name" value="YVTN repeat-like/Quinoprotein amine dehydrogenase"/>
    <property type="match status" value="3"/>
</dbReference>
<evidence type="ECO:0000256" key="4">
    <source>
        <dbReference type="ARBA" id="ARBA00038415"/>
    </source>
</evidence>
<feature type="repeat" description="WD" evidence="7">
    <location>
        <begin position="779"/>
        <end position="808"/>
    </location>
</feature>
<keyword evidence="1 7" id="KW-0853">WD repeat</keyword>
<keyword evidence="3 8" id="KW-0175">Coiled coil</keyword>
<evidence type="ECO:0000313" key="10">
    <source>
        <dbReference type="EMBL" id="KAH6900815.1"/>
    </source>
</evidence>
<keyword evidence="2" id="KW-0677">Repeat</keyword>
<feature type="repeat" description="WD" evidence="7">
    <location>
        <begin position="990"/>
        <end position="1030"/>
    </location>
</feature>
<dbReference type="InterPro" id="IPR007111">
    <property type="entry name" value="NACHT_NTPase"/>
</dbReference>
<evidence type="ECO:0000256" key="7">
    <source>
        <dbReference type="PROSITE-ProRule" id="PRU00221"/>
    </source>
</evidence>
<dbReference type="PROSITE" id="PS50294">
    <property type="entry name" value="WD_REPEATS_REGION"/>
    <property type="match status" value="2"/>
</dbReference>
<dbReference type="InterPro" id="IPR019775">
    <property type="entry name" value="WD40_repeat_CS"/>
</dbReference>
<evidence type="ECO:0000256" key="6">
    <source>
        <dbReference type="ARBA" id="ARBA00043913"/>
    </source>
</evidence>
<dbReference type="Pfam" id="PF00400">
    <property type="entry name" value="WD40"/>
    <property type="match status" value="2"/>
</dbReference>
<feature type="domain" description="NACHT" evidence="9">
    <location>
        <begin position="208"/>
        <end position="357"/>
    </location>
</feature>
<feature type="repeat" description="WD" evidence="7">
    <location>
        <begin position="1075"/>
        <end position="1116"/>
    </location>
</feature>
<evidence type="ECO:0000256" key="8">
    <source>
        <dbReference type="SAM" id="Coils"/>
    </source>
</evidence>
<dbReference type="OrthoDB" id="538223at2759"/>
<dbReference type="InterPro" id="IPR015943">
    <property type="entry name" value="WD40/YVTN_repeat-like_dom_sf"/>
</dbReference>
<gene>
    <name evidence="10" type="ORF">B0T10DRAFT_431737</name>
</gene>
<comment type="similarity">
    <text evidence="4">Belongs to the WD repeat MDV1/CAF4 family.</text>
</comment>
<organism evidence="10 11">
    <name type="scientific">Thelonectria olida</name>
    <dbReference type="NCBI Taxonomy" id="1576542"/>
    <lineage>
        <taxon>Eukaryota</taxon>
        <taxon>Fungi</taxon>
        <taxon>Dikarya</taxon>
        <taxon>Ascomycota</taxon>
        <taxon>Pezizomycotina</taxon>
        <taxon>Sordariomycetes</taxon>
        <taxon>Hypocreomycetidae</taxon>
        <taxon>Hypocreales</taxon>
        <taxon>Nectriaceae</taxon>
        <taxon>Thelonectria</taxon>
    </lineage>
</organism>
<dbReference type="InterPro" id="IPR036322">
    <property type="entry name" value="WD40_repeat_dom_sf"/>
</dbReference>
<dbReference type="SUPFAM" id="SSF82171">
    <property type="entry name" value="DPP6 N-terminal domain-like"/>
    <property type="match status" value="1"/>
</dbReference>
<protein>
    <recommendedName>
        <fullName evidence="5">Mitochondrial division protein 1</fullName>
    </recommendedName>
</protein>
<evidence type="ECO:0000259" key="9">
    <source>
        <dbReference type="PROSITE" id="PS50837"/>
    </source>
</evidence>
<dbReference type="SMART" id="SM00320">
    <property type="entry name" value="WD40"/>
    <property type="match status" value="11"/>
</dbReference>
<dbReference type="Pfam" id="PF24883">
    <property type="entry name" value="NPHP3_N"/>
    <property type="match status" value="1"/>
</dbReference>
<evidence type="ECO:0000313" key="11">
    <source>
        <dbReference type="Proteomes" id="UP000777438"/>
    </source>
</evidence>
<dbReference type="CDD" id="cd00200">
    <property type="entry name" value="WD40"/>
    <property type="match status" value="2"/>
</dbReference>
<keyword evidence="11" id="KW-1185">Reference proteome</keyword>
<reference evidence="10 11" key="1">
    <citation type="journal article" date="2021" name="Nat. Commun.">
        <title>Genetic determinants of endophytism in the Arabidopsis root mycobiome.</title>
        <authorList>
            <person name="Mesny F."/>
            <person name="Miyauchi S."/>
            <person name="Thiergart T."/>
            <person name="Pickel B."/>
            <person name="Atanasova L."/>
            <person name="Karlsson M."/>
            <person name="Huettel B."/>
            <person name="Barry K.W."/>
            <person name="Haridas S."/>
            <person name="Chen C."/>
            <person name="Bauer D."/>
            <person name="Andreopoulos W."/>
            <person name="Pangilinan J."/>
            <person name="LaButti K."/>
            <person name="Riley R."/>
            <person name="Lipzen A."/>
            <person name="Clum A."/>
            <person name="Drula E."/>
            <person name="Henrissat B."/>
            <person name="Kohler A."/>
            <person name="Grigoriev I.V."/>
            <person name="Martin F.M."/>
            <person name="Hacquard S."/>
        </authorList>
    </citation>
    <scope>NUCLEOTIDE SEQUENCE [LARGE SCALE GENOMIC DNA]</scope>
    <source>
        <strain evidence="10 11">MPI-CAGE-CH-0241</strain>
    </source>
</reference>
<dbReference type="SUPFAM" id="SSF52540">
    <property type="entry name" value="P-loop containing nucleoside triphosphate hydrolases"/>
    <property type="match status" value="1"/>
</dbReference>
<dbReference type="InterPro" id="IPR056884">
    <property type="entry name" value="NPHP3-like_N"/>
</dbReference>
<feature type="repeat" description="WD" evidence="7">
    <location>
        <begin position="1040"/>
        <end position="1063"/>
    </location>
</feature>
<dbReference type="InterPro" id="IPR001680">
    <property type="entry name" value="WD40_rpt"/>
</dbReference>